<sequence>MQIKKIPVIMMIIALLCTTALAESPRSGSIDKHLGVQSIDFGSKKQAQTLLDFIESEPSKSEYRLIYVTEIDLVIFGCDFNKGVLFRVHQRKGNHGTQEGWQGYILERLESAAEGGSLNDTPSGKIPGIYETF</sequence>
<reference evidence="2 3" key="1">
    <citation type="submission" date="2017-10" db="EMBL/GenBank/DDBJ databases">
        <title>Novel microbial diversity and functional potential in the marine mammal oral microbiome.</title>
        <authorList>
            <person name="Dudek N.K."/>
            <person name="Sun C.L."/>
            <person name="Burstein D."/>
            <person name="Kantor R.S."/>
            <person name="Aliaga Goltsman D.S."/>
            <person name="Bik E.M."/>
            <person name="Thomas B.C."/>
            <person name="Banfield J.F."/>
            <person name="Relman D.A."/>
        </authorList>
    </citation>
    <scope>NUCLEOTIDE SEQUENCE [LARGE SCALE GENOMIC DNA]</scope>
    <source>
        <strain evidence="2">DOLZORAL124_49_17</strain>
    </source>
</reference>
<comment type="caution">
    <text evidence="2">The sequence shown here is derived from an EMBL/GenBank/DDBJ whole genome shotgun (WGS) entry which is preliminary data.</text>
</comment>
<evidence type="ECO:0000256" key="1">
    <source>
        <dbReference type="SAM" id="SignalP"/>
    </source>
</evidence>
<organism evidence="2 3">
    <name type="scientific">candidate division KSB3 bacterium</name>
    <dbReference type="NCBI Taxonomy" id="2044937"/>
    <lineage>
        <taxon>Bacteria</taxon>
        <taxon>candidate division KSB3</taxon>
    </lineage>
</organism>
<protein>
    <recommendedName>
        <fullName evidence="4">TPM domain-containing protein</fullName>
    </recommendedName>
</protein>
<gene>
    <name evidence="2" type="ORF">CSB45_16075</name>
</gene>
<evidence type="ECO:0000313" key="2">
    <source>
        <dbReference type="EMBL" id="PID55427.1"/>
    </source>
</evidence>
<accession>A0A2G6E0C9</accession>
<keyword evidence="1" id="KW-0732">Signal</keyword>
<feature type="signal peptide" evidence="1">
    <location>
        <begin position="1"/>
        <end position="22"/>
    </location>
</feature>
<evidence type="ECO:0000313" key="3">
    <source>
        <dbReference type="Proteomes" id="UP000229740"/>
    </source>
</evidence>
<dbReference type="EMBL" id="PDPS01000118">
    <property type="protein sequence ID" value="PID55427.1"/>
    <property type="molecule type" value="Genomic_DNA"/>
</dbReference>
<dbReference type="Proteomes" id="UP000229740">
    <property type="component" value="Unassembled WGS sequence"/>
</dbReference>
<feature type="chain" id="PRO_5013694029" description="TPM domain-containing protein" evidence="1">
    <location>
        <begin position="23"/>
        <end position="133"/>
    </location>
</feature>
<name>A0A2G6E0C9_9BACT</name>
<dbReference type="AlphaFoldDB" id="A0A2G6E0C9"/>
<proteinExistence type="predicted"/>
<evidence type="ECO:0008006" key="4">
    <source>
        <dbReference type="Google" id="ProtNLM"/>
    </source>
</evidence>